<feature type="region of interest" description="Disordered" evidence="1">
    <location>
        <begin position="190"/>
        <end position="210"/>
    </location>
</feature>
<reference evidence="2 3" key="1">
    <citation type="submission" date="2019-12" db="EMBL/GenBank/DDBJ databases">
        <authorList>
            <person name="Floudas D."/>
            <person name="Bentzer J."/>
            <person name="Ahren D."/>
            <person name="Johansson T."/>
            <person name="Persson P."/>
            <person name="Tunlid A."/>
        </authorList>
    </citation>
    <scope>NUCLEOTIDE SEQUENCE [LARGE SCALE GENOMIC DNA]</scope>
    <source>
        <strain evidence="2 3">CBS 102.39</strain>
    </source>
</reference>
<feature type="compositionally biased region" description="Basic and acidic residues" evidence="1">
    <location>
        <begin position="638"/>
        <end position="649"/>
    </location>
</feature>
<dbReference type="AlphaFoldDB" id="A0A8H4VKB0"/>
<dbReference type="Proteomes" id="UP000521872">
    <property type="component" value="Unassembled WGS sequence"/>
</dbReference>
<dbReference type="InterPro" id="IPR036047">
    <property type="entry name" value="F-box-like_dom_sf"/>
</dbReference>
<evidence type="ECO:0000256" key="1">
    <source>
        <dbReference type="SAM" id="MobiDB-lite"/>
    </source>
</evidence>
<protein>
    <recommendedName>
        <fullName evidence="4">F-box domain-containing protein</fullName>
    </recommendedName>
</protein>
<comment type="caution">
    <text evidence="2">The sequence shown here is derived from an EMBL/GenBank/DDBJ whole genome shotgun (WGS) entry which is preliminary data.</text>
</comment>
<feature type="compositionally biased region" description="Polar residues" evidence="1">
    <location>
        <begin position="661"/>
        <end position="672"/>
    </location>
</feature>
<dbReference type="SUPFAM" id="SSF81383">
    <property type="entry name" value="F-box domain"/>
    <property type="match status" value="1"/>
</dbReference>
<evidence type="ECO:0000313" key="2">
    <source>
        <dbReference type="EMBL" id="KAF4613003.1"/>
    </source>
</evidence>
<feature type="region of interest" description="Disordered" evidence="1">
    <location>
        <begin position="302"/>
        <end position="328"/>
    </location>
</feature>
<feature type="compositionally biased region" description="Low complexity" evidence="1">
    <location>
        <begin position="312"/>
        <end position="324"/>
    </location>
</feature>
<feature type="compositionally biased region" description="Polar residues" evidence="1">
    <location>
        <begin position="621"/>
        <end position="633"/>
    </location>
</feature>
<sequence>MSLKSVSTPEAFDFISNIPPELLGEIFAYAAISDHNAPLLIGEVSRAFHRVVRMTPQVWTNLHLTLPSTAISDFDIVDERCARKALQWLCLSGVCPLHLHVTIFSGPSDSVDKGFCSEDMQDVSFPQILHILAGRIKGLELHSTTVEEARAFFAALYPTSLQQQQQHDDANQEHALEALPLESLVLHATSDGSGSRSYQQGPRVRSYNSKPEASTISLPFLPRLSHLKLRNHPLPTLSAGNVVNLRSLDIVYPLRFDPISAPLLLETLCAATKLERLEVEGRVVETFPPVSDFPTLQLNSSNSSLPTSIGGSSVLPNQPNSSSSPSPPEAAFHYPSLVALPVLSHLRLRVNNVPALLSHLLLPSLDVLKIDDLDGKRPGAARESGDILRKLLVRMELPFEGKKYSKGLRVLDMCGVPVSRPVFSPSSSRVGVNNYNNLTLDDGRRDEAAAASSGNDDPEAWSWCFNRMKGLEELYARKMDLGALIENITPQMQGNGYGSATTTEDIPLPGLKKLVIVDCDLGPASCSSSSMTHMMSLQAHTHTRGRNHGAITPFNDNRHDRHANHHGAVGVGPTSPHFSPTGAADAFDTFNPFMSPAVSLPCASNPSTSGTSTPNPNATSKDQPISSPENIKTPSGDGEIRPSIADRESLSLYSSSSSSSKTLNSAPTSPSPDWTFHDDVAPCYFEQRLPLAGPILKFRMRRPEVEVVCDDAPQPMSTATMLPMRASSPFDFRLGSSPLGSGHGHGQPRAPVDFLDFYSGV</sequence>
<organism evidence="2 3">
    <name type="scientific">Agrocybe pediades</name>
    <dbReference type="NCBI Taxonomy" id="84607"/>
    <lineage>
        <taxon>Eukaryota</taxon>
        <taxon>Fungi</taxon>
        <taxon>Dikarya</taxon>
        <taxon>Basidiomycota</taxon>
        <taxon>Agaricomycotina</taxon>
        <taxon>Agaricomycetes</taxon>
        <taxon>Agaricomycetidae</taxon>
        <taxon>Agaricales</taxon>
        <taxon>Agaricineae</taxon>
        <taxon>Strophariaceae</taxon>
        <taxon>Agrocybe</taxon>
    </lineage>
</organism>
<gene>
    <name evidence="2" type="ORF">D9613_010763</name>
</gene>
<accession>A0A8H4VKB0</accession>
<feature type="compositionally biased region" description="Low complexity" evidence="1">
    <location>
        <begin position="650"/>
        <end position="660"/>
    </location>
</feature>
<dbReference type="EMBL" id="JAACJL010000046">
    <property type="protein sequence ID" value="KAF4613003.1"/>
    <property type="molecule type" value="Genomic_DNA"/>
</dbReference>
<feature type="region of interest" description="Disordered" evidence="1">
    <location>
        <begin position="601"/>
        <end position="672"/>
    </location>
</feature>
<feature type="region of interest" description="Disordered" evidence="1">
    <location>
        <begin position="557"/>
        <end position="583"/>
    </location>
</feature>
<feature type="compositionally biased region" description="Polar residues" evidence="1">
    <location>
        <begin position="302"/>
        <end position="311"/>
    </location>
</feature>
<feature type="compositionally biased region" description="Low complexity" evidence="1">
    <location>
        <begin position="603"/>
        <end position="620"/>
    </location>
</feature>
<keyword evidence="3" id="KW-1185">Reference proteome</keyword>
<evidence type="ECO:0000313" key="3">
    <source>
        <dbReference type="Proteomes" id="UP000521872"/>
    </source>
</evidence>
<name>A0A8H4VKB0_9AGAR</name>
<dbReference type="Gene3D" id="3.80.10.10">
    <property type="entry name" value="Ribonuclease Inhibitor"/>
    <property type="match status" value="1"/>
</dbReference>
<evidence type="ECO:0008006" key="4">
    <source>
        <dbReference type="Google" id="ProtNLM"/>
    </source>
</evidence>
<proteinExistence type="predicted"/>
<dbReference type="InterPro" id="IPR032675">
    <property type="entry name" value="LRR_dom_sf"/>
</dbReference>